<evidence type="ECO:0000259" key="2">
    <source>
        <dbReference type="Pfam" id="PF02350"/>
    </source>
</evidence>
<dbReference type="InterPro" id="IPR029767">
    <property type="entry name" value="WecB-like"/>
</dbReference>
<feature type="domain" description="UDP-N-acetylglucosamine 2-epimerase" evidence="2">
    <location>
        <begin position="10"/>
        <end position="277"/>
    </location>
</feature>
<evidence type="ECO:0000256" key="1">
    <source>
        <dbReference type="RuleBase" id="RU003513"/>
    </source>
</evidence>
<evidence type="ECO:0000313" key="3">
    <source>
        <dbReference type="EMBL" id="EMI56908.1"/>
    </source>
</evidence>
<dbReference type="PANTHER" id="PTHR43174">
    <property type="entry name" value="UDP-N-ACETYLGLUCOSAMINE 2-EPIMERASE"/>
    <property type="match status" value="1"/>
</dbReference>
<dbReference type="AlphaFoldDB" id="M5ULK9"/>
<protein>
    <submittedName>
        <fullName evidence="3">UDP-N-acetylglucosamine 2-epimerase</fullName>
        <ecNumber evidence="3">5.1.3.14</ecNumber>
    </submittedName>
</protein>
<dbReference type="Gene3D" id="3.40.50.2000">
    <property type="entry name" value="Glycogen Phosphorylase B"/>
    <property type="match status" value="2"/>
</dbReference>
<reference evidence="3 4" key="1">
    <citation type="journal article" date="2013" name="Mar. Genomics">
        <title>Expression of sulfatases in Rhodopirellula baltica and the diversity of sulfatases in the genus Rhodopirellula.</title>
        <authorList>
            <person name="Wegner C.E."/>
            <person name="Richter-Heitmann T."/>
            <person name="Klindworth A."/>
            <person name="Klockow C."/>
            <person name="Richter M."/>
            <person name="Achstetter T."/>
            <person name="Glockner F.O."/>
            <person name="Harder J."/>
        </authorList>
    </citation>
    <scope>NUCLEOTIDE SEQUENCE [LARGE SCALE GENOMIC DNA]</scope>
    <source>
        <strain evidence="3 4">SM41</strain>
    </source>
</reference>
<dbReference type="OrthoDB" id="9803238at2"/>
<dbReference type="EMBL" id="ANOH01000117">
    <property type="protein sequence ID" value="EMI56908.1"/>
    <property type="molecule type" value="Genomic_DNA"/>
</dbReference>
<dbReference type="EC" id="5.1.3.14" evidence="3"/>
<dbReference type="Proteomes" id="UP000011885">
    <property type="component" value="Unassembled WGS sequence"/>
</dbReference>
<organism evidence="3 4">
    <name type="scientific">Rhodopirellula sallentina SM41</name>
    <dbReference type="NCBI Taxonomy" id="1263870"/>
    <lineage>
        <taxon>Bacteria</taxon>
        <taxon>Pseudomonadati</taxon>
        <taxon>Planctomycetota</taxon>
        <taxon>Planctomycetia</taxon>
        <taxon>Pirellulales</taxon>
        <taxon>Pirellulaceae</taxon>
        <taxon>Rhodopirellula</taxon>
    </lineage>
</organism>
<feature type="non-terminal residue" evidence="3">
    <location>
        <position position="279"/>
    </location>
</feature>
<accession>M5ULK9</accession>
<dbReference type="PANTHER" id="PTHR43174:SF1">
    <property type="entry name" value="UDP-N-ACETYLGLUCOSAMINE 2-EPIMERASE"/>
    <property type="match status" value="1"/>
</dbReference>
<gene>
    <name evidence="3" type="ORF">RSSM_01589</name>
</gene>
<keyword evidence="4" id="KW-1185">Reference proteome</keyword>
<dbReference type="RefSeq" id="WP_008676114.1">
    <property type="nucleotide sequence ID" value="NZ_ANOH01000117.1"/>
</dbReference>
<dbReference type="GO" id="GO:0008761">
    <property type="term" value="F:UDP-N-acetylglucosamine 2-epimerase activity"/>
    <property type="evidence" value="ECO:0007669"/>
    <property type="project" value="UniProtKB-EC"/>
</dbReference>
<sequence>MGAADECQSFDRMIVLGDVNSTMAAAKVLVPVAHAETGLRSFDREMPAEINRTLTDSFFDMLLCSEPAGVENLIREGHDPATIHIVGNVMIDTLLTQVERAKAAGTPTKLGLEPGCYGVVTLHHPSNVDDRETLTALLEVLQDVSQRLPLVFPVHPRTRARIETFGLQSLVEQSAGIRLLEPQGYLDFLCLTSQAKVIVTDSGGLQEESTALGVPCLTMRANTERPITCSEGSGTLIGSSAPQLREQFEMVIRGKYKAGVCPELWDGKASERIVKILLE</sequence>
<comment type="caution">
    <text evidence="3">The sequence shown here is derived from an EMBL/GenBank/DDBJ whole genome shotgun (WGS) entry which is preliminary data.</text>
</comment>
<comment type="similarity">
    <text evidence="1">Belongs to the UDP-N-acetylglucosamine 2-epimerase family.</text>
</comment>
<dbReference type="SUPFAM" id="SSF53756">
    <property type="entry name" value="UDP-Glycosyltransferase/glycogen phosphorylase"/>
    <property type="match status" value="1"/>
</dbReference>
<proteinExistence type="inferred from homology"/>
<keyword evidence="1 3" id="KW-0413">Isomerase</keyword>
<evidence type="ECO:0000313" key="4">
    <source>
        <dbReference type="Proteomes" id="UP000011885"/>
    </source>
</evidence>
<dbReference type="Pfam" id="PF02350">
    <property type="entry name" value="Epimerase_2"/>
    <property type="match status" value="1"/>
</dbReference>
<name>M5ULK9_9BACT</name>
<dbReference type="InterPro" id="IPR003331">
    <property type="entry name" value="UDP_GlcNAc_Epimerase_2_dom"/>
</dbReference>